<dbReference type="RefSeq" id="WP_071063498.1">
    <property type="nucleotide sequence ID" value="NZ_MAXA01000213.1"/>
</dbReference>
<dbReference type="GO" id="GO:0044550">
    <property type="term" value="P:secondary metabolite biosynthetic process"/>
    <property type="evidence" value="ECO:0007669"/>
    <property type="project" value="TreeGrafter"/>
</dbReference>
<accession>A0A1S1Q3P8</accession>
<dbReference type="InterPro" id="IPR013751">
    <property type="entry name" value="ACP_syn_III_N"/>
</dbReference>
<feature type="domain" description="Beta-ketoacyl-[acyl-carrier-protein] synthase III C-terminal" evidence="3">
    <location>
        <begin position="296"/>
        <end position="342"/>
    </location>
</feature>
<dbReference type="EMBL" id="MAXA01000213">
    <property type="protein sequence ID" value="OHV28189.1"/>
    <property type="molecule type" value="Genomic_DNA"/>
</dbReference>
<dbReference type="Gene3D" id="3.40.47.10">
    <property type="match status" value="2"/>
</dbReference>
<organism evidence="5 6">
    <name type="scientific">Parafrankia soli</name>
    <dbReference type="NCBI Taxonomy" id="2599596"/>
    <lineage>
        <taxon>Bacteria</taxon>
        <taxon>Bacillati</taxon>
        <taxon>Actinomycetota</taxon>
        <taxon>Actinomycetes</taxon>
        <taxon>Frankiales</taxon>
        <taxon>Frankiaceae</taxon>
        <taxon>Parafrankia</taxon>
    </lineage>
</organism>
<keyword evidence="1" id="KW-0808">Transferase</keyword>
<evidence type="ECO:0000313" key="6">
    <source>
        <dbReference type="Proteomes" id="UP000179769"/>
    </source>
</evidence>
<evidence type="ECO:0000313" key="5">
    <source>
        <dbReference type="EMBL" id="OHV28189.1"/>
    </source>
</evidence>
<keyword evidence="2" id="KW-0012">Acyltransferase</keyword>
<dbReference type="Proteomes" id="UP000179769">
    <property type="component" value="Unassembled WGS sequence"/>
</dbReference>
<dbReference type="AlphaFoldDB" id="A0A1S1Q3P8"/>
<feature type="domain" description="Beta-ketoacyl-[acyl-carrier-protein] synthase III N-terminal" evidence="4">
    <location>
        <begin position="103"/>
        <end position="168"/>
    </location>
</feature>
<name>A0A1S1Q3P8_9ACTN</name>
<dbReference type="Pfam" id="PF08541">
    <property type="entry name" value="ACP_syn_III_C"/>
    <property type="match status" value="1"/>
</dbReference>
<evidence type="ECO:0000256" key="2">
    <source>
        <dbReference type="ARBA" id="ARBA00023315"/>
    </source>
</evidence>
<dbReference type="GO" id="GO:0004315">
    <property type="term" value="F:3-oxoacyl-[acyl-carrier-protein] synthase activity"/>
    <property type="evidence" value="ECO:0007669"/>
    <property type="project" value="InterPro"/>
</dbReference>
<protein>
    <submittedName>
        <fullName evidence="5">3-oxoacyl-ACP synthase</fullName>
    </submittedName>
</protein>
<reference evidence="6" key="1">
    <citation type="submission" date="2016-07" db="EMBL/GenBank/DDBJ databases">
        <title>Frankia sp. NRRL B-16219 Genome sequencing.</title>
        <authorList>
            <person name="Ghodhbane-Gtari F."/>
            <person name="Swanson E."/>
            <person name="Gueddou A."/>
            <person name="Louati M."/>
            <person name="Nouioui I."/>
            <person name="Hezbri K."/>
            <person name="Abebe-Akele F."/>
            <person name="Simpson S."/>
            <person name="Morris K."/>
            <person name="Thomas K."/>
            <person name="Gtari M."/>
            <person name="Tisa L.S."/>
        </authorList>
    </citation>
    <scope>NUCLEOTIDE SEQUENCE [LARGE SCALE GENOMIC DNA]</scope>
    <source>
        <strain evidence="6">NRRL B-16219</strain>
    </source>
</reference>
<comment type="caution">
    <text evidence="5">The sequence shown here is derived from an EMBL/GenBank/DDBJ whole genome shotgun (WGS) entry which is preliminary data.</text>
</comment>
<evidence type="ECO:0000259" key="3">
    <source>
        <dbReference type="Pfam" id="PF08541"/>
    </source>
</evidence>
<evidence type="ECO:0000256" key="1">
    <source>
        <dbReference type="ARBA" id="ARBA00022679"/>
    </source>
</evidence>
<dbReference type="PANTHER" id="PTHR34069">
    <property type="entry name" value="3-OXOACYL-[ACYL-CARRIER-PROTEIN] SYNTHASE 3"/>
    <property type="match status" value="1"/>
</dbReference>
<dbReference type="GO" id="GO:0006633">
    <property type="term" value="P:fatty acid biosynthetic process"/>
    <property type="evidence" value="ECO:0007669"/>
    <property type="project" value="InterPro"/>
</dbReference>
<dbReference type="InterPro" id="IPR016039">
    <property type="entry name" value="Thiolase-like"/>
</dbReference>
<dbReference type="OrthoDB" id="7055207at2"/>
<dbReference type="Pfam" id="PF08545">
    <property type="entry name" value="ACP_syn_III"/>
    <property type="match status" value="1"/>
</dbReference>
<dbReference type="SUPFAM" id="SSF53901">
    <property type="entry name" value="Thiolase-like"/>
    <property type="match status" value="2"/>
</dbReference>
<proteinExistence type="predicted"/>
<gene>
    <name evidence="5" type="ORF">BBK14_03175</name>
</gene>
<dbReference type="PANTHER" id="PTHR34069:SF2">
    <property type="entry name" value="BETA-KETOACYL-[ACYL-CARRIER-PROTEIN] SYNTHASE III"/>
    <property type="match status" value="1"/>
</dbReference>
<sequence length="347" mass="36440">MRTDTIYVNSAATWLPPRRQPPSEVGGTPEDTGYTMLAVSDGPSAPEMAVLAANAALARAGWRGAELDLLLHAWSYYQGHDFWSPAHYIADQLGAHDAMPVGIQQMCNGGAAALQSAAAHLLGDPTMTRVLVTTADRFCPPGFDRWNSDLGVAYGDGASAVLVSRTNPAELAEPAAPVPAGLRLVSVTSVSAPNLEAMHRGDDSFGAAARAAAESVDVRRTKRAYLRRNGSSGYRTAERERLETLLGLAMKEAGADVGSPRLRCVVLPRVHRSPLLSVFGPIVERLTGAEAIDFGRSTGHLGAGDLTAGIADLLDREMLAPGETALVMSTGAGFTWSCAVLTAPEPA</sequence>
<evidence type="ECO:0000259" key="4">
    <source>
        <dbReference type="Pfam" id="PF08545"/>
    </source>
</evidence>
<keyword evidence="6" id="KW-1185">Reference proteome</keyword>
<dbReference type="InterPro" id="IPR013747">
    <property type="entry name" value="ACP_syn_III_C"/>
</dbReference>